<evidence type="ECO:0000256" key="2">
    <source>
        <dbReference type="SAM" id="MobiDB-lite"/>
    </source>
</evidence>
<dbReference type="Pfam" id="PF13639">
    <property type="entry name" value="zf-RING_2"/>
    <property type="match status" value="1"/>
</dbReference>
<organism evidence="4 5">
    <name type="scientific">Clitoria ternatea</name>
    <name type="common">Butterfly pea</name>
    <dbReference type="NCBI Taxonomy" id="43366"/>
    <lineage>
        <taxon>Eukaryota</taxon>
        <taxon>Viridiplantae</taxon>
        <taxon>Streptophyta</taxon>
        <taxon>Embryophyta</taxon>
        <taxon>Tracheophyta</taxon>
        <taxon>Spermatophyta</taxon>
        <taxon>Magnoliopsida</taxon>
        <taxon>eudicotyledons</taxon>
        <taxon>Gunneridae</taxon>
        <taxon>Pentapetalae</taxon>
        <taxon>rosids</taxon>
        <taxon>fabids</taxon>
        <taxon>Fabales</taxon>
        <taxon>Fabaceae</taxon>
        <taxon>Papilionoideae</taxon>
        <taxon>50 kb inversion clade</taxon>
        <taxon>NPAAA clade</taxon>
        <taxon>indigoferoid/millettioid clade</taxon>
        <taxon>Phaseoleae</taxon>
        <taxon>Clitoria</taxon>
    </lineage>
</organism>
<dbReference type="InterPro" id="IPR001841">
    <property type="entry name" value="Znf_RING"/>
</dbReference>
<dbReference type="PANTHER" id="PTHR46798">
    <property type="entry name" value="OS09G0511500 PROTEIN"/>
    <property type="match status" value="1"/>
</dbReference>
<dbReference type="SUPFAM" id="SSF57850">
    <property type="entry name" value="RING/U-box"/>
    <property type="match status" value="1"/>
</dbReference>
<dbReference type="InterPro" id="IPR044274">
    <property type="entry name" value="RFI2"/>
</dbReference>
<name>A0AAN9IEI4_CLITE</name>
<dbReference type="InterPro" id="IPR013083">
    <property type="entry name" value="Znf_RING/FYVE/PHD"/>
</dbReference>
<reference evidence="4 5" key="1">
    <citation type="submission" date="2024-01" db="EMBL/GenBank/DDBJ databases">
        <title>The genomes of 5 underutilized Papilionoideae crops provide insights into root nodulation and disease resistance.</title>
        <authorList>
            <person name="Yuan L."/>
        </authorList>
    </citation>
    <scope>NUCLEOTIDE SEQUENCE [LARGE SCALE GENOMIC DNA]</scope>
    <source>
        <strain evidence="4">LY-2023</strain>
        <tissue evidence="4">Leaf</tissue>
    </source>
</reference>
<keyword evidence="5" id="KW-1185">Reference proteome</keyword>
<dbReference type="Gene3D" id="3.30.40.10">
    <property type="entry name" value="Zinc/RING finger domain, C3HC4 (zinc finger)"/>
    <property type="match status" value="1"/>
</dbReference>
<sequence>MLELIQSIQFIGLVMLTFKASTNSAAQFIGLDNADPPARSVKLESNDPEYIKHKSNNPKNHSIFLLPVLLPKREPRLQISDYTFLSPLLSHPCHNFKTHRTIKPNSNNAVVLSSFSDSRVFVMGLGNEEDGDNNHRVVDDGDGGGAKSFGSVSCSICLDVVADNGDRSWAKLQCGHQFHLDCIGSAFNVKGAMQCPNCRKIEKGQWLYANGCRSYPEFSMDEWGHDEDLYDLTYSEMSFGVHWCPFGNLARLPSSFEEGEFSSTAYHDILGQHTIFAEHAAVSSASHPCPYIAYFGPIHPSSSNSGGTVSEASNFNHWNGSSVPSDMPTSYTFPAVDLHYHSWEHHSPPFSTASSRLVAADQPSVSPGSQRPARGGSDVPRSGSFMHPFLVGHSSAARAGSSVASSMIPPYPGSNARARDRVQALQAYYQPQQPPNSTTMRTPIASGTRRSSSHGGSAQLPPMATSPDQNGGFFLIPSSSSGRNFQEENHLPSRFHAWEREHLPSSSLSHVDRDSGWRAYHQATSRSDPATRSSSFRVRHGSDRMPSQNR</sequence>
<dbReference type="PANTHER" id="PTHR46798:SF3">
    <property type="entry name" value="RING FINGER FAMILY PROTEIN"/>
    <property type="match status" value="1"/>
</dbReference>
<evidence type="ECO:0000313" key="5">
    <source>
        <dbReference type="Proteomes" id="UP001359559"/>
    </source>
</evidence>
<feature type="region of interest" description="Disordered" evidence="2">
    <location>
        <begin position="354"/>
        <end position="385"/>
    </location>
</feature>
<evidence type="ECO:0000313" key="4">
    <source>
        <dbReference type="EMBL" id="KAK7277958.1"/>
    </source>
</evidence>
<dbReference type="PROSITE" id="PS50089">
    <property type="entry name" value="ZF_RING_2"/>
    <property type="match status" value="1"/>
</dbReference>
<evidence type="ECO:0000256" key="1">
    <source>
        <dbReference type="PROSITE-ProRule" id="PRU00175"/>
    </source>
</evidence>
<proteinExistence type="predicted"/>
<feature type="compositionally biased region" description="Low complexity" evidence="2">
    <location>
        <begin position="446"/>
        <end position="457"/>
    </location>
</feature>
<protein>
    <recommendedName>
        <fullName evidence="3">RING-type domain-containing protein</fullName>
    </recommendedName>
</protein>
<dbReference type="GO" id="GO:0004842">
    <property type="term" value="F:ubiquitin-protein transferase activity"/>
    <property type="evidence" value="ECO:0007669"/>
    <property type="project" value="InterPro"/>
</dbReference>
<feature type="compositionally biased region" description="Polar residues" evidence="2">
    <location>
        <begin position="522"/>
        <end position="536"/>
    </location>
</feature>
<dbReference type="AlphaFoldDB" id="A0AAN9IEI4"/>
<gene>
    <name evidence="4" type="ORF">RJT34_22979</name>
</gene>
<dbReference type="EMBL" id="JAYKXN010000006">
    <property type="protein sequence ID" value="KAK7277958.1"/>
    <property type="molecule type" value="Genomic_DNA"/>
</dbReference>
<keyword evidence="1" id="KW-0862">Zinc</keyword>
<comment type="caution">
    <text evidence="4">The sequence shown here is derived from an EMBL/GenBank/DDBJ whole genome shotgun (WGS) entry which is preliminary data.</text>
</comment>
<dbReference type="Proteomes" id="UP001359559">
    <property type="component" value="Unassembled WGS sequence"/>
</dbReference>
<feature type="region of interest" description="Disordered" evidence="2">
    <location>
        <begin position="430"/>
        <end position="469"/>
    </location>
</feature>
<feature type="region of interest" description="Disordered" evidence="2">
    <location>
        <begin position="519"/>
        <end position="550"/>
    </location>
</feature>
<keyword evidence="1" id="KW-0863">Zinc-finger</keyword>
<keyword evidence="1" id="KW-0479">Metal-binding</keyword>
<feature type="domain" description="RING-type" evidence="3">
    <location>
        <begin position="154"/>
        <end position="199"/>
    </location>
</feature>
<dbReference type="SMART" id="SM00184">
    <property type="entry name" value="RING"/>
    <property type="match status" value="1"/>
</dbReference>
<dbReference type="GO" id="GO:0008270">
    <property type="term" value="F:zinc ion binding"/>
    <property type="evidence" value="ECO:0007669"/>
    <property type="project" value="UniProtKB-KW"/>
</dbReference>
<evidence type="ECO:0000259" key="3">
    <source>
        <dbReference type="PROSITE" id="PS50089"/>
    </source>
</evidence>
<accession>A0AAN9IEI4</accession>